<dbReference type="Pfam" id="PF06041">
    <property type="entry name" value="DUF924"/>
    <property type="match status" value="1"/>
</dbReference>
<comment type="caution">
    <text evidence="1">The sequence shown here is derived from an EMBL/GenBank/DDBJ whole genome shotgun (WGS) entry which is preliminary data.</text>
</comment>
<reference evidence="1 2" key="1">
    <citation type="submission" date="2015-05" db="EMBL/GenBank/DDBJ databases">
        <title>Genome sequencing and analysis of members of genus Stenotrophomonas.</title>
        <authorList>
            <person name="Patil P.P."/>
            <person name="Midha S."/>
            <person name="Patil P.B."/>
        </authorList>
    </citation>
    <scope>NUCLEOTIDE SEQUENCE [LARGE SCALE GENOMIC DNA]</scope>
    <source>
        <strain evidence="1 2">DSM 18941</strain>
    </source>
</reference>
<dbReference type="SUPFAM" id="SSF48452">
    <property type="entry name" value="TPR-like"/>
    <property type="match status" value="1"/>
</dbReference>
<dbReference type="Gene3D" id="1.25.40.10">
    <property type="entry name" value="Tetratricopeptide repeat domain"/>
    <property type="match status" value="1"/>
</dbReference>
<evidence type="ECO:0008006" key="3">
    <source>
        <dbReference type="Google" id="ProtNLM"/>
    </source>
</evidence>
<evidence type="ECO:0000313" key="1">
    <source>
        <dbReference type="EMBL" id="KRG66668.1"/>
    </source>
</evidence>
<organism evidence="1 2">
    <name type="scientific">Stenotrophomonas terrae</name>
    <dbReference type="NCBI Taxonomy" id="405446"/>
    <lineage>
        <taxon>Bacteria</taxon>
        <taxon>Pseudomonadati</taxon>
        <taxon>Pseudomonadota</taxon>
        <taxon>Gammaproteobacteria</taxon>
        <taxon>Lysobacterales</taxon>
        <taxon>Lysobacteraceae</taxon>
        <taxon>Stenotrophomonas</taxon>
    </lineage>
</organism>
<dbReference type="AlphaFoldDB" id="A0A0R0CAT4"/>
<accession>A0A0R0CAT4</accession>
<dbReference type="InterPro" id="IPR011990">
    <property type="entry name" value="TPR-like_helical_dom_sf"/>
</dbReference>
<dbReference type="Proteomes" id="UP000051863">
    <property type="component" value="Unassembled WGS sequence"/>
</dbReference>
<gene>
    <name evidence="1" type="ORF">ABB27_13010</name>
</gene>
<evidence type="ECO:0000313" key="2">
    <source>
        <dbReference type="Proteomes" id="UP000051863"/>
    </source>
</evidence>
<dbReference type="OrthoDB" id="7593450at2"/>
<dbReference type="InterPro" id="IPR010323">
    <property type="entry name" value="DUF924"/>
</dbReference>
<dbReference type="EMBL" id="LDJJ01000042">
    <property type="protein sequence ID" value="KRG66668.1"/>
    <property type="molecule type" value="Genomic_DNA"/>
</dbReference>
<dbReference type="PATRIC" id="fig|405446.3.peg.2218"/>
<keyword evidence="2" id="KW-1185">Reference proteome</keyword>
<protein>
    <recommendedName>
        <fullName evidence="3">SpoVR like family protein</fullName>
    </recommendedName>
</protein>
<dbReference type="RefSeq" id="WP_057629215.1">
    <property type="nucleotide sequence ID" value="NZ_LDJJ01000042.1"/>
</dbReference>
<sequence length="179" mass="20900">METASSVVEFWRAAGPQRWFERNEAFDAQFRERFLDLHYQAARRACEDWLENAEGALALQILLDQFPRNCFRGTAHSYATDGLARHYATRTIEEGWDRELPLKLRAFIYLPFEHSEDPHDQDRAVAMFEVLGDLEYLKYAELHRDVIRRFGRFPHRNAVLGRIPTAEELHFLAEGGFAG</sequence>
<name>A0A0R0CAT4_9GAMM</name>
<dbReference type="Gene3D" id="1.20.58.320">
    <property type="entry name" value="TPR-like"/>
    <property type="match status" value="1"/>
</dbReference>
<proteinExistence type="predicted"/>